<organism evidence="1">
    <name type="scientific">Anguilla anguilla</name>
    <name type="common">European freshwater eel</name>
    <name type="synonym">Muraena anguilla</name>
    <dbReference type="NCBI Taxonomy" id="7936"/>
    <lineage>
        <taxon>Eukaryota</taxon>
        <taxon>Metazoa</taxon>
        <taxon>Chordata</taxon>
        <taxon>Craniata</taxon>
        <taxon>Vertebrata</taxon>
        <taxon>Euteleostomi</taxon>
        <taxon>Actinopterygii</taxon>
        <taxon>Neopterygii</taxon>
        <taxon>Teleostei</taxon>
        <taxon>Anguilliformes</taxon>
        <taxon>Anguillidae</taxon>
        <taxon>Anguilla</taxon>
    </lineage>
</organism>
<reference evidence="1" key="1">
    <citation type="submission" date="2014-11" db="EMBL/GenBank/DDBJ databases">
        <authorList>
            <person name="Amaro Gonzalez C."/>
        </authorList>
    </citation>
    <scope>NUCLEOTIDE SEQUENCE</scope>
</reference>
<dbReference type="AlphaFoldDB" id="A0A0E9XVB8"/>
<accession>A0A0E9XVB8</accession>
<protein>
    <submittedName>
        <fullName evidence="1">Uncharacterized protein</fullName>
    </submittedName>
</protein>
<sequence>MNPNYDCMKIIVKFMQDRHNMLGLQIYYSTYHHS</sequence>
<dbReference type="EMBL" id="GBXM01002797">
    <property type="protein sequence ID" value="JAI05781.1"/>
    <property type="molecule type" value="Transcribed_RNA"/>
</dbReference>
<reference evidence="1" key="2">
    <citation type="journal article" date="2015" name="Fish Shellfish Immunol.">
        <title>Early steps in the European eel (Anguilla anguilla)-Vibrio vulnificus interaction in the gills: Role of the RtxA13 toxin.</title>
        <authorList>
            <person name="Callol A."/>
            <person name="Pajuelo D."/>
            <person name="Ebbesson L."/>
            <person name="Teles M."/>
            <person name="MacKenzie S."/>
            <person name="Amaro C."/>
        </authorList>
    </citation>
    <scope>NUCLEOTIDE SEQUENCE</scope>
</reference>
<proteinExistence type="predicted"/>
<evidence type="ECO:0000313" key="1">
    <source>
        <dbReference type="EMBL" id="JAI05781.1"/>
    </source>
</evidence>
<name>A0A0E9XVB8_ANGAN</name>